<gene>
    <name evidence="3" type="ORF">FRACYDRAFT_241676</name>
</gene>
<dbReference type="GO" id="GO:0003743">
    <property type="term" value="F:translation initiation factor activity"/>
    <property type="evidence" value="ECO:0007669"/>
    <property type="project" value="UniProtKB-KW"/>
</dbReference>
<feature type="compositionally biased region" description="Acidic residues" evidence="2">
    <location>
        <begin position="15"/>
        <end position="24"/>
    </location>
</feature>
<keyword evidence="4" id="KW-1185">Reference proteome</keyword>
<dbReference type="GO" id="GO:0006361">
    <property type="term" value="P:transcription initiation at RNA polymerase I promoter"/>
    <property type="evidence" value="ECO:0007669"/>
    <property type="project" value="InterPro"/>
</dbReference>
<dbReference type="InterPro" id="IPR007991">
    <property type="entry name" value="RNA_pol_I_trans_ini_fac_RRN3"/>
</dbReference>
<keyword evidence="3" id="KW-0396">Initiation factor</keyword>
<evidence type="ECO:0000256" key="2">
    <source>
        <dbReference type="SAM" id="MobiDB-lite"/>
    </source>
</evidence>
<evidence type="ECO:0000313" key="3">
    <source>
        <dbReference type="EMBL" id="OEU13337.1"/>
    </source>
</evidence>
<protein>
    <submittedName>
        <fullName evidence="3">RNA polymerase I-specific transcription initiation factor RRN3</fullName>
    </submittedName>
</protein>
<feature type="region of interest" description="Disordered" evidence="2">
    <location>
        <begin position="1"/>
        <end position="29"/>
    </location>
</feature>
<dbReference type="PANTHER" id="PTHR12790:SF0">
    <property type="entry name" value="RNA POLYMERASE I-SPECIFIC TRANSCRIPTION INITIATION FACTOR RRN3-RELATED"/>
    <property type="match status" value="1"/>
</dbReference>
<dbReference type="PANTHER" id="PTHR12790">
    <property type="entry name" value="TRANSCRIPTION INITIATION FACTOR IA RRN3"/>
    <property type="match status" value="1"/>
</dbReference>
<organism evidence="3 4">
    <name type="scientific">Fragilariopsis cylindrus CCMP1102</name>
    <dbReference type="NCBI Taxonomy" id="635003"/>
    <lineage>
        <taxon>Eukaryota</taxon>
        <taxon>Sar</taxon>
        <taxon>Stramenopiles</taxon>
        <taxon>Ochrophyta</taxon>
        <taxon>Bacillariophyta</taxon>
        <taxon>Bacillariophyceae</taxon>
        <taxon>Bacillariophycidae</taxon>
        <taxon>Bacillariales</taxon>
        <taxon>Bacillariaceae</taxon>
        <taxon>Fragilariopsis</taxon>
    </lineage>
</organism>
<dbReference type="AlphaFoldDB" id="A0A1E7F5A3"/>
<dbReference type="EMBL" id="KV784361">
    <property type="protein sequence ID" value="OEU13337.1"/>
    <property type="molecule type" value="Genomic_DNA"/>
</dbReference>
<keyword evidence="3" id="KW-0648">Protein biosynthesis</keyword>
<dbReference type="InParanoid" id="A0A1E7F5A3"/>
<proteinExistence type="inferred from homology"/>
<dbReference type="GO" id="GO:0005634">
    <property type="term" value="C:nucleus"/>
    <property type="evidence" value="ECO:0007669"/>
    <property type="project" value="TreeGrafter"/>
</dbReference>
<sequence>MQNDHTTVVSVDLPHDDESESETESEMKPQKILNPTAAVAEIMKDTSNQGNNIIINNNNNEGNLRLKLNQIPKCKLPPASEMAAIETFVANAVQSQEPRNDDDGTAIRRNPSHSTHADAYRAILNALKRPNENPNLIWKVLLALRTAGHGSILNLLALKDNHAQLLHLVIRFVSTVPPINTLLEETATGKNLDEKLQVYKDYSLCDAHFNLLLAIVSAKSTHVAPILTAIWKLLTSYGPIGDEGVTNRIHVMICNILRIVPRSNSDLYPIIASKFPFWLKDKEILVWYTTQSFKVLEYLPTIRQGLFELLIDKCVEIDVNIFIKDNGDAIVDEITTTNQTNGDDKEAEESNPIVVSREEKSKLKTSVDVLSDKLDALLELLFEQIQIGCKNYAGGTQQIYYELLPIFESTILTTHKSKFVQFCMFIPCGLEVQIGKDNSFTQEDDLSNEPKESPITVLPEHDDETVLYREFVSKLLQIIVDPYRAATTRQSSACYLASFVSRASFVCVETVCESISALLRWAEAYIGSLPPYAVRASDARQQSEHHSIFYTVCQAAFYIMSFRGNEAIEYYREAVSSKEEIEKGIHNGDSNETSEDLEYMNLESKRWTFLCGHPLQPLRFCLESVRSEFLHVAHFYGLIDEDILNKLVADAKRLSTGRVNKKAASSISTAATLERRRQTGGVGGLGRGSNPLKSFFPFDPLLLRQSHEFIEPLYKYWQGPVEEEDVLAKAWTETTKRPRSQSLENGSW</sequence>
<reference evidence="3 4" key="1">
    <citation type="submission" date="2016-09" db="EMBL/GenBank/DDBJ databases">
        <title>Extensive genetic diversity and differential bi-allelic expression allows diatom success in the polar Southern Ocean.</title>
        <authorList>
            <consortium name="DOE Joint Genome Institute"/>
            <person name="Mock T."/>
            <person name="Otillar R.P."/>
            <person name="Strauss J."/>
            <person name="Dupont C."/>
            <person name="Frickenhaus S."/>
            <person name="Maumus F."/>
            <person name="Mcmullan M."/>
            <person name="Sanges R."/>
            <person name="Schmutz J."/>
            <person name="Toseland A."/>
            <person name="Valas R."/>
            <person name="Veluchamy A."/>
            <person name="Ward B.J."/>
            <person name="Allen A."/>
            <person name="Barry K."/>
            <person name="Falciatore A."/>
            <person name="Ferrante M."/>
            <person name="Fortunato A.E."/>
            <person name="Gloeckner G."/>
            <person name="Gruber A."/>
            <person name="Hipkin R."/>
            <person name="Janech M."/>
            <person name="Kroth P."/>
            <person name="Leese F."/>
            <person name="Lindquist E."/>
            <person name="Lyon B.R."/>
            <person name="Martin J."/>
            <person name="Mayer C."/>
            <person name="Parker M."/>
            <person name="Quesneville H."/>
            <person name="Raymond J."/>
            <person name="Uhlig C."/>
            <person name="Valentin K.U."/>
            <person name="Worden A.Z."/>
            <person name="Armbrust E.V."/>
            <person name="Bowler C."/>
            <person name="Green B."/>
            <person name="Moulton V."/>
            <person name="Van Oosterhout C."/>
            <person name="Grigoriev I."/>
        </authorList>
    </citation>
    <scope>NUCLEOTIDE SEQUENCE [LARGE SCALE GENOMIC DNA]</scope>
    <source>
        <strain evidence="3 4">CCMP1102</strain>
    </source>
</reference>
<dbReference type="GO" id="GO:0001181">
    <property type="term" value="F:RNA polymerase I general transcription initiation factor activity"/>
    <property type="evidence" value="ECO:0007669"/>
    <property type="project" value="InterPro"/>
</dbReference>
<accession>A0A1E7F5A3</accession>
<feature type="region of interest" description="Disordered" evidence="2">
    <location>
        <begin position="93"/>
        <end position="113"/>
    </location>
</feature>
<dbReference type="Proteomes" id="UP000095751">
    <property type="component" value="Unassembled WGS sequence"/>
</dbReference>
<dbReference type="KEGG" id="fcy:FRACYDRAFT_241676"/>
<comment type="similarity">
    <text evidence="1">Belongs to the RRN3 family.</text>
</comment>
<evidence type="ECO:0000313" key="4">
    <source>
        <dbReference type="Proteomes" id="UP000095751"/>
    </source>
</evidence>
<evidence type="ECO:0000256" key="1">
    <source>
        <dbReference type="ARBA" id="ARBA00010098"/>
    </source>
</evidence>
<name>A0A1E7F5A3_9STRA</name>
<dbReference type="GO" id="GO:0001042">
    <property type="term" value="F:RNA polymerase I core binding"/>
    <property type="evidence" value="ECO:0007669"/>
    <property type="project" value="TreeGrafter"/>
</dbReference>
<dbReference type="Pfam" id="PF05327">
    <property type="entry name" value="RRN3"/>
    <property type="match status" value="2"/>
</dbReference>
<dbReference type="OrthoDB" id="26970at2759"/>